<dbReference type="Gene3D" id="2.60.120.10">
    <property type="entry name" value="Jelly Rolls"/>
    <property type="match status" value="1"/>
</dbReference>
<accession>R9H528</accession>
<comment type="caution">
    <text evidence="1">The sequence shown here is derived from an EMBL/GenBank/DDBJ whole genome shotgun (WGS) entry which is preliminary data.</text>
</comment>
<dbReference type="Proteomes" id="UP000014174">
    <property type="component" value="Unassembled WGS sequence"/>
</dbReference>
<dbReference type="EMBL" id="AQPN01000020">
    <property type="protein sequence ID" value="EOR96274.1"/>
    <property type="molecule type" value="Genomic_DNA"/>
</dbReference>
<protein>
    <recommendedName>
        <fullName evidence="3">cAMP-binding protein</fullName>
    </recommendedName>
</protein>
<dbReference type="OrthoDB" id="680421at2"/>
<dbReference type="SUPFAM" id="SSF51206">
    <property type="entry name" value="cAMP-binding domain-like"/>
    <property type="match status" value="1"/>
</dbReference>
<dbReference type="RefSeq" id="WP_016193758.1">
    <property type="nucleotide sequence ID" value="NZ_AQPN01000020.1"/>
</dbReference>
<proteinExistence type="predicted"/>
<reference evidence="1 2" key="1">
    <citation type="journal article" date="2013" name="Genome Announc.">
        <title>Draft Genome Sequence of Arcticibacter svalbardensis Strain MN12-7T, a Member of the Family Sphingobacteriaceae Isolated from an Arctic Soil Sample.</title>
        <authorList>
            <person name="Shivaji S."/>
            <person name="Ara S."/>
            <person name="Prasad S."/>
            <person name="Manasa B.P."/>
            <person name="Begum Z."/>
            <person name="Singh A."/>
            <person name="Kumar Pinnaka A."/>
        </authorList>
    </citation>
    <scope>NUCLEOTIDE SEQUENCE [LARGE SCALE GENOMIC DNA]</scope>
    <source>
        <strain evidence="1 2">MN12-7</strain>
    </source>
</reference>
<dbReference type="InterPro" id="IPR014710">
    <property type="entry name" value="RmlC-like_jellyroll"/>
</dbReference>
<keyword evidence="2" id="KW-1185">Reference proteome</keyword>
<name>R9H528_9SPHI</name>
<evidence type="ECO:0008006" key="3">
    <source>
        <dbReference type="Google" id="ProtNLM"/>
    </source>
</evidence>
<evidence type="ECO:0000313" key="2">
    <source>
        <dbReference type="Proteomes" id="UP000014174"/>
    </source>
</evidence>
<sequence>MKFSNFLKKLSRFGTLSAELSDILISELSEYQFERGDLLVNPREVKKHEIYYIEKGMVRGCDNYRGKRISIWIAGRDSLLTVQNLKGRSIFIEQMHFLLDTTLYVLDLEKVLKHISEYPEMTSLLANILYQSILEGKQREHLLRLYPEDKVHYMEKNDALAINSTNLEAIASYLNLSRRHFIRIRSKIPRRKDF</sequence>
<dbReference type="AlphaFoldDB" id="R9H528"/>
<organism evidence="1 2">
    <name type="scientific">Arcticibacter svalbardensis MN12-7</name>
    <dbReference type="NCBI Taxonomy" id="1150600"/>
    <lineage>
        <taxon>Bacteria</taxon>
        <taxon>Pseudomonadati</taxon>
        <taxon>Bacteroidota</taxon>
        <taxon>Sphingobacteriia</taxon>
        <taxon>Sphingobacteriales</taxon>
        <taxon>Sphingobacteriaceae</taxon>
        <taxon>Arcticibacter</taxon>
    </lineage>
</organism>
<evidence type="ECO:0000313" key="1">
    <source>
        <dbReference type="EMBL" id="EOR96274.1"/>
    </source>
</evidence>
<gene>
    <name evidence="1" type="ORF">ADIARSV_0509</name>
</gene>
<dbReference type="InterPro" id="IPR018490">
    <property type="entry name" value="cNMP-bd_dom_sf"/>
</dbReference>